<dbReference type="Gene3D" id="3.40.50.850">
    <property type="entry name" value="Isochorismatase-like"/>
    <property type="match status" value="1"/>
</dbReference>
<organism evidence="3 4">
    <name type="scientific">Sphingomonas hankookensis</name>
    <dbReference type="NCBI Taxonomy" id="563996"/>
    <lineage>
        <taxon>Bacteria</taxon>
        <taxon>Pseudomonadati</taxon>
        <taxon>Pseudomonadota</taxon>
        <taxon>Alphaproteobacteria</taxon>
        <taxon>Sphingomonadales</taxon>
        <taxon>Sphingomonadaceae</taxon>
        <taxon>Sphingomonas</taxon>
    </lineage>
</organism>
<proteinExistence type="inferred from homology"/>
<keyword evidence="4" id="KW-1185">Reference proteome</keyword>
<name>A0ABR5YDP1_9SPHN</name>
<dbReference type="Proteomes" id="UP000076609">
    <property type="component" value="Unassembled WGS sequence"/>
</dbReference>
<keyword evidence="2" id="KW-0378">Hydrolase</keyword>
<evidence type="ECO:0000256" key="1">
    <source>
        <dbReference type="ARBA" id="ARBA00006336"/>
    </source>
</evidence>
<protein>
    <recommendedName>
        <fullName evidence="5">Isochorismatase-like domain-containing protein</fullName>
    </recommendedName>
</protein>
<dbReference type="EMBL" id="LQQO01000008">
    <property type="protein sequence ID" value="KZE16307.1"/>
    <property type="molecule type" value="Genomic_DNA"/>
</dbReference>
<reference evidence="4" key="1">
    <citation type="submission" date="2016-01" db="EMBL/GenBank/DDBJ databases">
        <title>Draft genome of Chromobacterium sp. F49.</title>
        <authorList>
            <person name="Hong K.W."/>
        </authorList>
    </citation>
    <scope>NUCLEOTIDE SEQUENCE [LARGE SCALE GENOMIC DNA]</scope>
    <source>
        <strain evidence="4">CN3</strain>
    </source>
</reference>
<evidence type="ECO:0000313" key="3">
    <source>
        <dbReference type="EMBL" id="KZE16307.1"/>
    </source>
</evidence>
<comment type="caution">
    <text evidence="3">The sequence shown here is derived from an EMBL/GenBank/DDBJ whole genome shotgun (WGS) entry which is preliminary data.</text>
</comment>
<evidence type="ECO:0000256" key="2">
    <source>
        <dbReference type="ARBA" id="ARBA00022801"/>
    </source>
</evidence>
<evidence type="ECO:0008006" key="5">
    <source>
        <dbReference type="Google" id="ProtNLM"/>
    </source>
</evidence>
<sequence length="194" mass="21245">MRDLIIVVDTQADFMLPDGALPVPGAEAIVAPLARWLAQRTEADTAAIIFTFDTHYAETYPDSPEAKLFPIHCVKGTPGWRNLLDPLAVPATIPCRTLEKGVFDMWAEDGLMLHDPRNELPPVPRDTFFADLRDQGVGQAIVVGVAADYCVRWAIDGLVDRGFAVTVPAALTRGIDRPIEQVLREDFAGRPVAN</sequence>
<dbReference type="SUPFAM" id="SSF52499">
    <property type="entry name" value="Isochorismatase-like hydrolases"/>
    <property type="match status" value="1"/>
</dbReference>
<comment type="similarity">
    <text evidence="1">Belongs to the isochorismatase family.</text>
</comment>
<dbReference type="PANTHER" id="PTHR11080">
    <property type="entry name" value="PYRAZINAMIDASE/NICOTINAMIDASE"/>
    <property type="match status" value="1"/>
</dbReference>
<dbReference type="RefSeq" id="WP_066689473.1">
    <property type="nucleotide sequence ID" value="NZ_CP117025.1"/>
</dbReference>
<gene>
    <name evidence="3" type="ORF">AVT10_12485</name>
</gene>
<dbReference type="PANTHER" id="PTHR11080:SF2">
    <property type="entry name" value="LD05707P"/>
    <property type="match status" value="1"/>
</dbReference>
<dbReference type="InterPro" id="IPR036380">
    <property type="entry name" value="Isochorismatase-like_sf"/>
</dbReference>
<evidence type="ECO:0000313" key="4">
    <source>
        <dbReference type="Proteomes" id="UP000076609"/>
    </source>
</evidence>
<accession>A0ABR5YDP1</accession>
<dbReference type="InterPro" id="IPR052347">
    <property type="entry name" value="Isochorismatase_Nicotinamidase"/>
</dbReference>